<keyword evidence="3" id="KW-1185">Reference proteome</keyword>
<accession>A0A6H5HRM5</accession>
<gene>
    <name evidence="2" type="ORF">NTEN_LOCUS22942</name>
</gene>
<dbReference type="AlphaFoldDB" id="A0A6H5HRM5"/>
<dbReference type="Proteomes" id="UP000479000">
    <property type="component" value="Unassembled WGS sequence"/>
</dbReference>
<evidence type="ECO:0000313" key="3">
    <source>
        <dbReference type="Proteomes" id="UP000479000"/>
    </source>
</evidence>
<reference evidence="2 3" key="1">
    <citation type="submission" date="2020-02" db="EMBL/GenBank/DDBJ databases">
        <authorList>
            <person name="Ferguson B K."/>
        </authorList>
    </citation>
    <scope>NUCLEOTIDE SEQUENCE [LARGE SCALE GENOMIC DNA]</scope>
</reference>
<organism evidence="2 3">
    <name type="scientific">Nesidiocoris tenuis</name>
    <dbReference type="NCBI Taxonomy" id="355587"/>
    <lineage>
        <taxon>Eukaryota</taxon>
        <taxon>Metazoa</taxon>
        <taxon>Ecdysozoa</taxon>
        <taxon>Arthropoda</taxon>
        <taxon>Hexapoda</taxon>
        <taxon>Insecta</taxon>
        <taxon>Pterygota</taxon>
        <taxon>Neoptera</taxon>
        <taxon>Paraneoptera</taxon>
        <taxon>Hemiptera</taxon>
        <taxon>Heteroptera</taxon>
        <taxon>Panheteroptera</taxon>
        <taxon>Cimicomorpha</taxon>
        <taxon>Miridae</taxon>
        <taxon>Dicyphina</taxon>
        <taxon>Nesidiocoris</taxon>
    </lineage>
</organism>
<proteinExistence type="predicted"/>
<feature type="compositionally biased region" description="Low complexity" evidence="1">
    <location>
        <begin position="55"/>
        <end position="88"/>
    </location>
</feature>
<feature type="region of interest" description="Disordered" evidence="1">
    <location>
        <begin position="46"/>
        <end position="93"/>
    </location>
</feature>
<evidence type="ECO:0000256" key="1">
    <source>
        <dbReference type="SAM" id="MobiDB-lite"/>
    </source>
</evidence>
<protein>
    <submittedName>
        <fullName evidence="2">Uncharacterized protein</fullName>
    </submittedName>
</protein>
<dbReference type="EMBL" id="CADCXU010033908">
    <property type="protein sequence ID" value="CAB0019230.1"/>
    <property type="molecule type" value="Genomic_DNA"/>
</dbReference>
<evidence type="ECO:0000313" key="2">
    <source>
        <dbReference type="EMBL" id="CAB0019230.1"/>
    </source>
</evidence>
<dbReference type="OrthoDB" id="6416577at2759"/>
<name>A0A6H5HRM5_9HEMI</name>
<sequence>MFRPFKSSAAYKFGASLFAVRASRFRQSGGLYVDYLRRRLSQCLEADEEEDDDSTATGPTSSASSDAGGTSRQPSRPSSSASGSTTSSIRRHVSPKWVDTSLPPLRAPAPALISTLEPGDIWLQRASQVKTTQKRRVNGSIVIVLKSRIGTELQKKLFLIHIYSESLPEQVSGRWQNLSVRYPTMLRINFAAICPPKNHCSFVCRYTFCSGMVQNQSEAQIQCQIAQSSRTQLSARWSGRTRYNRLYDTHH</sequence>